<name>A0A4D6NB82_VIGUN</name>
<accession>A0A4D6NB82</accession>
<dbReference type="Proteomes" id="UP000501690">
    <property type="component" value="Linkage Group LG10"/>
</dbReference>
<gene>
    <name evidence="1" type="ORF">DEO72_LG10g1808</name>
</gene>
<sequence length="153" mass="17142">MLESFLTLDFIVTSFPPIGTTNALSFFYTPKGKHATLLDDSPHSGVSLVTLFQSSTIVGQIIQSTPTQIVPIPGPTVQTPPPPLQTPIDVPMDHSSSVEPPLDHDLPIEEVQRDEHRKVVITLDTIQGPYHHYEEVPEDVQLKWWTYFKCQIT</sequence>
<keyword evidence="2" id="KW-1185">Reference proteome</keyword>
<dbReference type="AlphaFoldDB" id="A0A4D6NB82"/>
<dbReference type="EMBL" id="CP039354">
    <property type="protein sequence ID" value="QCE10578.1"/>
    <property type="molecule type" value="Genomic_DNA"/>
</dbReference>
<evidence type="ECO:0000313" key="1">
    <source>
        <dbReference type="EMBL" id="QCE10578.1"/>
    </source>
</evidence>
<organism evidence="1 2">
    <name type="scientific">Vigna unguiculata</name>
    <name type="common">Cowpea</name>
    <dbReference type="NCBI Taxonomy" id="3917"/>
    <lineage>
        <taxon>Eukaryota</taxon>
        <taxon>Viridiplantae</taxon>
        <taxon>Streptophyta</taxon>
        <taxon>Embryophyta</taxon>
        <taxon>Tracheophyta</taxon>
        <taxon>Spermatophyta</taxon>
        <taxon>Magnoliopsida</taxon>
        <taxon>eudicotyledons</taxon>
        <taxon>Gunneridae</taxon>
        <taxon>Pentapetalae</taxon>
        <taxon>rosids</taxon>
        <taxon>fabids</taxon>
        <taxon>Fabales</taxon>
        <taxon>Fabaceae</taxon>
        <taxon>Papilionoideae</taxon>
        <taxon>50 kb inversion clade</taxon>
        <taxon>NPAAA clade</taxon>
        <taxon>indigoferoid/millettioid clade</taxon>
        <taxon>Phaseoleae</taxon>
        <taxon>Vigna</taxon>
    </lineage>
</organism>
<evidence type="ECO:0000313" key="2">
    <source>
        <dbReference type="Proteomes" id="UP000501690"/>
    </source>
</evidence>
<reference evidence="1 2" key="1">
    <citation type="submission" date="2019-04" db="EMBL/GenBank/DDBJ databases">
        <title>An improved genome assembly and genetic linkage map for asparagus bean, Vigna unguiculata ssp. sesquipedialis.</title>
        <authorList>
            <person name="Xia Q."/>
            <person name="Zhang R."/>
            <person name="Dong Y."/>
        </authorList>
    </citation>
    <scope>NUCLEOTIDE SEQUENCE [LARGE SCALE GENOMIC DNA]</scope>
    <source>
        <tissue evidence="1">Leaf</tissue>
    </source>
</reference>
<proteinExistence type="predicted"/>
<protein>
    <submittedName>
        <fullName evidence="1">Uncharacterized protein</fullName>
    </submittedName>
</protein>